<protein>
    <submittedName>
        <fullName evidence="1">Uncharacterized protein</fullName>
    </submittedName>
</protein>
<name>A0A836HG07_9TRYP</name>
<dbReference type="AlphaFoldDB" id="A0A836HG07"/>
<keyword evidence="2" id="KW-1185">Reference proteome</keyword>
<dbReference type="GeneID" id="92361034"/>
<dbReference type="KEGG" id="loi:92361034"/>
<evidence type="ECO:0000313" key="2">
    <source>
        <dbReference type="Proteomes" id="UP000674143"/>
    </source>
</evidence>
<evidence type="ECO:0000313" key="1">
    <source>
        <dbReference type="EMBL" id="KAG5476170.1"/>
    </source>
</evidence>
<proteinExistence type="predicted"/>
<dbReference type="EMBL" id="JAFHLR010000026">
    <property type="protein sequence ID" value="KAG5476170.1"/>
    <property type="molecule type" value="Genomic_DNA"/>
</dbReference>
<dbReference type="RefSeq" id="XP_067062403.1">
    <property type="nucleotide sequence ID" value="XM_067207100.1"/>
</dbReference>
<reference evidence="2" key="1">
    <citation type="journal article" date="2021" name="Microbiol. Resour. Announc.">
        <title>LGAAP: Leishmaniinae Genome Assembly and Annotation Pipeline.</title>
        <authorList>
            <person name="Almutairi H."/>
            <person name="Urbaniak M.D."/>
            <person name="Bates M.D."/>
            <person name="Jariyapan N."/>
            <person name="Kwakye-Nuako G."/>
            <person name="Thomaz-Soccol V."/>
            <person name="Al-Salem W.S."/>
            <person name="Dillon R.J."/>
            <person name="Bates P.A."/>
            <person name="Gatherer D."/>
        </authorList>
    </citation>
    <scope>NUCLEOTIDE SEQUENCE [LARGE SCALE GENOMIC DNA]</scope>
</reference>
<organism evidence="1 2">
    <name type="scientific">Leishmania orientalis</name>
    <dbReference type="NCBI Taxonomy" id="2249476"/>
    <lineage>
        <taxon>Eukaryota</taxon>
        <taxon>Discoba</taxon>
        <taxon>Euglenozoa</taxon>
        <taxon>Kinetoplastea</taxon>
        <taxon>Metakinetoplastina</taxon>
        <taxon>Trypanosomatida</taxon>
        <taxon>Trypanosomatidae</taxon>
        <taxon>Leishmaniinae</taxon>
        <taxon>Leishmania</taxon>
    </lineage>
</organism>
<gene>
    <name evidence="1" type="ORF">LSCM4_05130</name>
</gene>
<accession>A0A836HG07</accession>
<sequence length="93" mass="9918">MPFVGLDEQLRLRRVELHLLISGGVAQGVEGAPCPRLHAGSDAATASCACSATRQCWRPLPHAAPQHPRPLAPLQAVAVETVCAYATWPLTVR</sequence>
<comment type="caution">
    <text evidence="1">The sequence shown here is derived from an EMBL/GenBank/DDBJ whole genome shotgun (WGS) entry which is preliminary data.</text>
</comment>
<dbReference type="Proteomes" id="UP000674143">
    <property type="component" value="Unassembled WGS sequence"/>
</dbReference>
<reference evidence="2" key="2">
    <citation type="journal article" date="2021" name="Sci. Data">
        <title>Chromosome-scale genome sequencing, assembly and annotation of six genomes from subfamily Leishmaniinae.</title>
        <authorList>
            <person name="Almutairi H."/>
            <person name="Urbaniak M.D."/>
            <person name="Bates M.D."/>
            <person name="Jariyapan N."/>
            <person name="Kwakye-Nuako G."/>
            <person name="Thomaz Soccol V."/>
            <person name="Al-Salem W.S."/>
            <person name="Dillon R.J."/>
            <person name="Bates P.A."/>
            <person name="Gatherer D."/>
        </authorList>
    </citation>
    <scope>NUCLEOTIDE SEQUENCE [LARGE SCALE GENOMIC DNA]</scope>
</reference>